<dbReference type="Proteomes" id="UP000276834">
    <property type="component" value="Unassembled WGS sequence"/>
</dbReference>
<accession>A0A3L8S7P5</accession>
<keyword evidence="3" id="KW-1185">Reference proteome</keyword>
<protein>
    <submittedName>
        <fullName evidence="2">Uncharacterized protein</fullName>
    </submittedName>
</protein>
<gene>
    <name evidence="2" type="ORF">DV515_00011018</name>
</gene>
<organism evidence="2 3">
    <name type="scientific">Chloebia gouldiae</name>
    <name type="common">Gouldian finch</name>
    <name type="synonym">Erythrura gouldiae</name>
    <dbReference type="NCBI Taxonomy" id="44316"/>
    <lineage>
        <taxon>Eukaryota</taxon>
        <taxon>Metazoa</taxon>
        <taxon>Chordata</taxon>
        <taxon>Craniata</taxon>
        <taxon>Vertebrata</taxon>
        <taxon>Euteleostomi</taxon>
        <taxon>Archelosauria</taxon>
        <taxon>Archosauria</taxon>
        <taxon>Dinosauria</taxon>
        <taxon>Saurischia</taxon>
        <taxon>Theropoda</taxon>
        <taxon>Coelurosauria</taxon>
        <taxon>Aves</taxon>
        <taxon>Neognathae</taxon>
        <taxon>Neoaves</taxon>
        <taxon>Telluraves</taxon>
        <taxon>Australaves</taxon>
        <taxon>Passeriformes</taxon>
        <taxon>Passeroidea</taxon>
        <taxon>Passeridae</taxon>
        <taxon>Chloebia</taxon>
    </lineage>
</organism>
<comment type="caution">
    <text evidence="2">The sequence shown here is derived from an EMBL/GenBank/DDBJ whole genome shotgun (WGS) entry which is preliminary data.</text>
</comment>
<sequence length="120" mass="13858">MHCNTEKEPERICRDLETRSVKQILLLRPPAVQHDSRFISAKITRTPPLMVPLKTLQDTHKPILFNKFKGKGIQRRSFRDSVRGDKEKRWRQTLSPGCQPLQATTQSGRQQTAANPDEKL</sequence>
<feature type="compositionally biased region" description="Polar residues" evidence="1">
    <location>
        <begin position="92"/>
        <end position="114"/>
    </location>
</feature>
<evidence type="ECO:0000256" key="1">
    <source>
        <dbReference type="SAM" id="MobiDB-lite"/>
    </source>
</evidence>
<name>A0A3L8S7P5_CHLGU</name>
<evidence type="ECO:0000313" key="2">
    <source>
        <dbReference type="EMBL" id="RLV98222.1"/>
    </source>
</evidence>
<dbReference type="EMBL" id="QUSF01000044">
    <property type="protein sequence ID" value="RLV98222.1"/>
    <property type="molecule type" value="Genomic_DNA"/>
</dbReference>
<feature type="compositionally biased region" description="Basic and acidic residues" evidence="1">
    <location>
        <begin position="77"/>
        <end position="90"/>
    </location>
</feature>
<dbReference type="AlphaFoldDB" id="A0A3L8S7P5"/>
<evidence type="ECO:0000313" key="3">
    <source>
        <dbReference type="Proteomes" id="UP000276834"/>
    </source>
</evidence>
<feature type="region of interest" description="Disordered" evidence="1">
    <location>
        <begin position="75"/>
        <end position="120"/>
    </location>
</feature>
<proteinExistence type="predicted"/>
<reference evidence="2 3" key="1">
    <citation type="journal article" date="2018" name="Proc. R. Soc. B">
        <title>A non-coding region near Follistatin controls head colour polymorphism in the Gouldian finch.</title>
        <authorList>
            <person name="Toomey M.B."/>
            <person name="Marques C.I."/>
            <person name="Andrade P."/>
            <person name="Araujo P.M."/>
            <person name="Sabatino S."/>
            <person name="Gazda M.A."/>
            <person name="Afonso S."/>
            <person name="Lopes R.J."/>
            <person name="Corbo J.C."/>
            <person name="Carneiro M."/>
        </authorList>
    </citation>
    <scope>NUCLEOTIDE SEQUENCE [LARGE SCALE GENOMIC DNA]</scope>
    <source>
        <strain evidence="2">Red01</strain>
        <tissue evidence="2">Muscle</tissue>
    </source>
</reference>